<evidence type="ECO:0000313" key="2">
    <source>
        <dbReference type="Proteomes" id="UP000319801"/>
    </source>
</evidence>
<gene>
    <name evidence="1" type="ORF">Baya_14784</name>
</gene>
<accession>A0A556VA19</accession>
<protein>
    <submittedName>
        <fullName evidence="1">Uncharacterized protein</fullName>
    </submittedName>
</protein>
<dbReference type="AlphaFoldDB" id="A0A556VA19"/>
<name>A0A556VA19_BAGYA</name>
<reference evidence="1 2" key="1">
    <citation type="journal article" date="2019" name="Genome Biol. Evol.">
        <title>Whole-Genome Sequencing of the Giant Devil Catfish, Bagarius yarrelli.</title>
        <authorList>
            <person name="Jiang W."/>
            <person name="Lv Y."/>
            <person name="Cheng L."/>
            <person name="Yang K."/>
            <person name="Chao B."/>
            <person name="Wang X."/>
            <person name="Li Y."/>
            <person name="Pan X."/>
            <person name="You X."/>
            <person name="Zhang Y."/>
            <person name="Yang J."/>
            <person name="Li J."/>
            <person name="Zhang X."/>
            <person name="Liu S."/>
            <person name="Sun C."/>
            <person name="Yang J."/>
            <person name="Shi Q."/>
        </authorList>
    </citation>
    <scope>NUCLEOTIDE SEQUENCE [LARGE SCALE GENOMIC DNA]</scope>
    <source>
        <strain evidence="1">JWS20170419001</strain>
        <tissue evidence="1">Muscle</tissue>
    </source>
</reference>
<comment type="caution">
    <text evidence="1">The sequence shown here is derived from an EMBL/GenBank/DDBJ whole genome shotgun (WGS) entry which is preliminary data.</text>
</comment>
<dbReference type="Proteomes" id="UP000319801">
    <property type="component" value="Unassembled WGS sequence"/>
</dbReference>
<proteinExistence type="predicted"/>
<organism evidence="1 2">
    <name type="scientific">Bagarius yarrelli</name>
    <name type="common">Goonch</name>
    <name type="synonym">Bagrus yarrelli</name>
    <dbReference type="NCBI Taxonomy" id="175774"/>
    <lineage>
        <taxon>Eukaryota</taxon>
        <taxon>Metazoa</taxon>
        <taxon>Chordata</taxon>
        <taxon>Craniata</taxon>
        <taxon>Vertebrata</taxon>
        <taxon>Euteleostomi</taxon>
        <taxon>Actinopterygii</taxon>
        <taxon>Neopterygii</taxon>
        <taxon>Teleostei</taxon>
        <taxon>Ostariophysi</taxon>
        <taxon>Siluriformes</taxon>
        <taxon>Sisoridae</taxon>
        <taxon>Sisorinae</taxon>
        <taxon>Bagarius</taxon>
    </lineage>
</organism>
<keyword evidence="2" id="KW-1185">Reference proteome</keyword>
<sequence>MADAAEYRCRASGSLPAPDIWLLCYHWLIGSHEAALMTLGEEGEWPGEGELSAHLEWIKALKSFSRHDGGLRS</sequence>
<evidence type="ECO:0000313" key="1">
    <source>
        <dbReference type="EMBL" id="TTD47743.1"/>
    </source>
</evidence>
<dbReference type="OrthoDB" id="10314707at2759"/>
<dbReference type="EMBL" id="VCAZ01000182">
    <property type="protein sequence ID" value="TTD47743.1"/>
    <property type="molecule type" value="Genomic_DNA"/>
</dbReference>